<feature type="domain" description="RNA polymerase sigma factor 70 region 4 type 2" evidence="3">
    <location>
        <begin position="104"/>
        <end position="155"/>
    </location>
</feature>
<dbReference type="SUPFAM" id="SSF54427">
    <property type="entry name" value="NTF2-like"/>
    <property type="match status" value="1"/>
</dbReference>
<accession>A0ABT5BEH1</accession>
<dbReference type="Proteomes" id="UP001217838">
    <property type="component" value="Unassembled WGS sequence"/>
</dbReference>
<dbReference type="InterPro" id="IPR013249">
    <property type="entry name" value="RNA_pol_sigma70_r4_t2"/>
</dbReference>
<dbReference type="RefSeq" id="WP_272004377.1">
    <property type="nucleotide sequence ID" value="NZ_JAQNDN010000019.1"/>
</dbReference>
<evidence type="ECO:0000256" key="1">
    <source>
        <dbReference type="ARBA" id="ARBA00011344"/>
    </source>
</evidence>
<dbReference type="SUPFAM" id="SSF88946">
    <property type="entry name" value="Sigma2 domain of RNA polymerase sigma factors"/>
    <property type="match status" value="1"/>
</dbReference>
<dbReference type="InterPro" id="IPR013325">
    <property type="entry name" value="RNA_pol_sigma_r2"/>
</dbReference>
<dbReference type="PANTHER" id="PTHR30173:SF43">
    <property type="entry name" value="ECF RNA POLYMERASE SIGMA FACTOR SIGI-RELATED"/>
    <property type="match status" value="1"/>
</dbReference>
<dbReference type="InterPro" id="IPR014284">
    <property type="entry name" value="RNA_pol_sigma-70_dom"/>
</dbReference>
<protein>
    <submittedName>
        <fullName evidence="4">RNA polymerase sigma factor SigJ</fullName>
    </submittedName>
</protein>
<evidence type="ECO:0000259" key="2">
    <source>
        <dbReference type="Pfam" id="PF04542"/>
    </source>
</evidence>
<proteinExistence type="predicted"/>
<gene>
    <name evidence="4" type="primary">sigJ</name>
    <name evidence="4" type="ORF">POL58_32645</name>
</gene>
<dbReference type="InterPro" id="IPR032710">
    <property type="entry name" value="NTF2-like_dom_sf"/>
</dbReference>
<dbReference type="SUPFAM" id="SSF88659">
    <property type="entry name" value="Sigma3 and sigma4 domains of RNA polymerase sigma factors"/>
    <property type="match status" value="1"/>
</dbReference>
<dbReference type="Pfam" id="PF04542">
    <property type="entry name" value="Sigma70_r2"/>
    <property type="match status" value="1"/>
</dbReference>
<sequence>MDPRTRLFESHRPILEGLAYRMLGTRADALDVVQETFLKWNQVDIDQVRDARAWLVTVCTRIGLNTLQSARSRRELYVGTWLPEPLVAAGGPEDDLQVDETVSVALMLALERLTPPERAAFLLHDVFGHDFDEIAGILGKQSAACRKLASRARARVRDARPKFTASTAEHRRLMTAFVDAARGGRADELRGLLAESVELYADGGGKADAVAVVLHGPDAVVTFLVRVWRRLLVNTLSHRVVPTWFNGSPGVLIVEDGALATALAVSIEGGVIRRVYGHRNPDKLAAFAGCPHDSSRCG</sequence>
<evidence type="ECO:0000259" key="3">
    <source>
        <dbReference type="Pfam" id="PF08281"/>
    </source>
</evidence>
<dbReference type="Pfam" id="PF08281">
    <property type="entry name" value="Sigma70_r4_2"/>
    <property type="match status" value="1"/>
</dbReference>
<feature type="domain" description="RNA polymerase sigma-70 region 2" evidence="2">
    <location>
        <begin position="7"/>
        <end position="71"/>
    </location>
</feature>
<comment type="subunit">
    <text evidence="1">Interacts transiently with the RNA polymerase catalytic core formed by RpoA, RpoB, RpoC and RpoZ (2 alpha, 1 beta, 1 beta' and 1 omega subunit) to form the RNA polymerase holoenzyme that can initiate transcription.</text>
</comment>
<comment type="caution">
    <text evidence="4">The sequence shown here is derived from an EMBL/GenBank/DDBJ whole genome shotgun (WGS) entry which is preliminary data.</text>
</comment>
<dbReference type="PANTHER" id="PTHR30173">
    <property type="entry name" value="SIGMA 19 FACTOR"/>
    <property type="match status" value="1"/>
</dbReference>
<reference evidence="4 5" key="1">
    <citation type="submission" date="2022-11" db="EMBL/GenBank/DDBJ databases">
        <title>Minimal conservation of predation-associated metabolite biosynthetic gene clusters underscores biosynthetic potential of Myxococcota including descriptions for ten novel species: Archangium lansinium sp. nov., Myxococcus landrumus sp. nov., Nannocystis bai.</title>
        <authorList>
            <person name="Ahearne A."/>
            <person name="Stevens C."/>
            <person name="Dowd S."/>
        </authorList>
    </citation>
    <scope>NUCLEOTIDE SEQUENCE [LARGE SCALE GENOMIC DNA]</scope>
    <source>
        <strain evidence="4 5">NCELM</strain>
    </source>
</reference>
<dbReference type="InterPro" id="IPR052704">
    <property type="entry name" value="ECF_Sigma-70_Domain"/>
</dbReference>
<dbReference type="NCBIfam" id="TIGR02937">
    <property type="entry name" value="sigma70-ECF"/>
    <property type="match status" value="1"/>
</dbReference>
<dbReference type="EMBL" id="JAQNDN010000019">
    <property type="protein sequence ID" value="MDC0672545.1"/>
    <property type="molecule type" value="Genomic_DNA"/>
</dbReference>
<dbReference type="Gene3D" id="1.10.10.10">
    <property type="entry name" value="Winged helix-like DNA-binding domain superfamily/Winged helix DNA-binding domain"/>
    <property type="match status" value="1"/>
</dbReference>
<dbReference type="InterPro" id="IPR013324">
    <property type="entry name" value="RNA_pol_sigma_r3/r4-like"/>
</dbReference>
<dbReference type="InterPro" id="IPR036388">
    <property type="entry name" value="WH-like_DNA-bd_sf"/>
</dbReference>
<dbReference type="Gene3D" id="1.10.1740.10">
    <property type="match status" value="1"/>
</dbReference>
<organism evidence="4 5">
    <name type="scientific">Nannocystis radixulma</name>
    <dbReference type="NCBI Taxonomy" id="2995305"/>
    <lineage>
        <taxon>Bacteria</taxon>
        <taxon>Pseudomonadati</taxon>
        <taxon>Myxococcota</taxon>
        <taxon>Polyangia</taxon>
        <taxon>Nannocystales</taxon>
        <taxon>Nannocystaceae</taxon>
        <taxon>Nannocystis</taxon>
    </lineage>
</organism>
<dbReference type="Gene3D" id="3.10.450.50">
    <property type="match status" value="1"/>
</dbReference>
<evidence type="ECO:0000313" key="5">
    <source>
        <dbReference type="Proteomes" id="UP001217838"/>
    </source>
</evidence>
<dbReference type="InterPro" id="IPR007627">
    <property type="entry name" value="RNA_pol_sigma70_r2"/>
</dbReference>
<evidence type="ECO:0000313" key="4">
    <source>
        <dbReference type="EMBL" id="MDC0672545.1"/>
    </source>
</evidence>
<name>A0ABT5BEH1_9BACT</name>
<keyword evidence="5" id="KW-1185">Reference proteome</keyword>
<dbReference type="NCBIfam" id="NF007214">
    <property type="entry name" value="PRK09636.1"/>
    <property type="match status" value="1"/>
</dbReference>